<keyword evidence="1" id="KW-1133">Transmembrane helix</keyword>
<dbReference type="Gene3D" id="3.50.50.60">
    <property type="entry name" value="FAD/NAD(P)-binding domain"/>
    <property type="match status" value="1"/>
</dbReference>
<organism evidence="2 3">
    <name type="scientific">Plutella xylostella</name>
    <name type="common">Diamondback moth</name>
    <name type="synonym">Plutella maculipennis</name>
    <dbReference type="NCBI Taxonomy" id="51655"/>
    <lineage>
        <taxon>Eukaryota</taxon>
        <taxon>Metazoa</taxon>
        <taxon>Ecdysozoa</taxon>
        <taxon>Arthropoda</taxon>
        <taxon>Hexapoda</taxon>
        <taxon>Insecta</taxon>
        <taxon>Pterygota</taxon>
        <taxon>Neoptera</taxon>
        <taxon>Endopterygota</taxon>
        <taxon>Lepidoptera</taxon>
        <taxon>Glossata</taxon>
        <taxon>Ditrysia</taxon>
        <taxon>Yponomeutoidea</taxon>
        <taxon>Plutellidae</taxon>
        <taxon>Plutella</taxon>
    </lineage>
</organism>
<dbReference type="PANTHER" id="PTHR43563">
    <property type="entry name" value="AMINE OXIDASE"/>
    <property type="match status" value="1"/>
</dbReference>
<evidence type="ECO:0000313" key="3">
    <source>
        <dbReference type="Proteomes" id="UP000653454"/>
    </source>
</evidence>
<sequence>MGKEASPSGREVTQVTADVVVLGCSLPGVVAAHKLRKKFGDSMDILVLDLGQRRLPSRYNVTFQAADDEPLTLTEELKERLKDTQIGKYACEFDIPLPLVIISPQSTTADDNSLVKLFQYQNGATVVCPDNYHDFSYLNFVERFELNQYQNLLDESMISLFSCKNASAESARQKLLYYDRTTMEEHICSCLLFHTSRELMRLAVRLVCGAAPAAVSLLFYLHNLRRTHSVKNSLDGDNYMHREKLLGYCRKRITSKLLANIDEIVEVAMDITKIRSYSNQQVILETMRGDTKYVCKLVAMALRPDQLNGINVDERLLSSTEKVDVARAIAMTKGRVRRFQIQYEDFFWRDSGYSGDILSMKGPIIWAIEKPKLSASDCVEKSAALVGYLHMKENVHASWDSKEAVVDQLVQMFGPKAANPTRYTEKDIMDVYIPQSGDFVSLREMMTEQNPRFLEWSAFDVYADGDVMASLDAGNRAYVHLMHCLRPQAAAYDDVSALQDPTGICASPFGTWPYRLNYMLAVQVTVLAAAVVVGVKLARTYLKR</sequence>
<dbReference type="GO" id="GO:0016491">
    <property type="term" value="F:oxidoreductase activity"/>
    <property type="evidence" value="ECO:0007669"/>
    <property type="project" value="UniProtKB-ARBA"/>
</dbReference>
<accession>A0A8S4G9H7</accession>
<feature type="transmembrane region" description="Helical" evidence="1">
    <location>
        <begin position="518"/>
        <end position="538"/>
    </location>
</feature>
<dbReference type="EMBL" id="CAJHNJ030000142">
    <property type="protein sequence ID" value="CAG9136484.1"/>
    <property type="molecule type" value="Genomic_DNA"/>
</dbReference>
<reference evidence="2" key="1">
    <citation type="submission" date="2020-11" db="EMBL/GenBank/DDBJ databases">
        <authorList>
            <person name="Whiteford S."/>
        </authorList>
    </citation>
    <scope>NUCLEOTIDE SEQUENCE</scope>
</reference>
<proteinExistence type="predicted"/>
<keyword evidence="1" id="KW-0812">Transmembrane</keyword>
<dbReference type="Proteomes" id="UP000653454">
    <property type="component" value="Unassembled WGS sequence"/>
</dbReference>
<name>A0A8S4G9H7_PLUXY</name>
<dbReference type="Gene3D" id="3.90.660.10">
    <property type="match status" value="1"/>
</dbReference>
<dbReference type="AlphaFoldDB" id="A0A8S4G9H7"/>
<evidence type="ECO:0000313" key="2">
    <source>
        <dbReference type="EMBL" id="CAG9136484.1"/>
    </source>
</evidence>
<keyword evidence="1" id="KW-0472">Membrane</keyword>
<dbReference type="InterPro" id="IPR036188">
    <property type="entry name" value="FAD/NAD-bd_sf"/>
</dbReference>
<protein>
    <submittedName>
        <fullName evidence="2">(diamondback moth) hypothetical protein</fullName>
    </submittedName>
</protein>
<keyword evidence="3" id="KW-1185">Reference proteome</keyword>
<gene>
    <name evidence="2" type="ORF">PLXY2_LOCUS14739</name>
</gene>
<evidence type="ECO:0000256" key="1">
    <source>
        <dbReference type="SAM" id="Phobius"/>
    </source>
</evidence>
<dbReference type="Gene3D" id="1.10.405.10">
    <property type="entry name" value="Guanine Nucleotide Dissociation Inhibitor, domain 1"/>
    <property type="match status" value="1"/>
</dbReference>
<dbReference type="SUPFAM" id="SSF54373">
    <property type="entry name" value="FAD-linked reductases, C-terminal domain"/>
    <property type="match status" value="1"/>
</dbReference>
<comment type="caution">
    <text evidence="2">The sequence shown here is derived from an EMBL/GenBank/DDBJ whole genome shotgun (WGS) entry which is preliminary data.</text>
</comment>
<dbReference type="InterPro" id="IPR050703">
    <property type="entry name" value="Flavin_MAO"/>
</dbReference>
<dbReference type="PANTHER" id="PTHR43563:SF1">
    <property type="entry name" value="AMINE OXIDASE [FLAVIN-CONTAINING] B"/>
    <property type="match status" value="1"/>
</dbReference>